<reference evidence="1" key="1">
    <citation type="submission" date="2014-11" db="EMBL/GenBank/DDBJ databases">
        <authorList>
            <person name="Amaro Gonzalez C."/>
        </authorList>
    </citation>
    <scope>NUCLEOTIDE SEQUENCE</scope>
</reference>
<accession>A0A0E9W1S3</accession>
<name>A0A0E9W1S3_ANGAN</name>
<sequence length="10" mass="1121">MLCTLNNVLT</sequence>
<protein>
    <submittedName>
        <fullName evidence="1">Uncharacterized protein</fullName>
    </submittedName>
</protein>
<organism evidence="1">
    <name type="scientific">Anguilla anguilla</name>
    <name type="common">European freshwater eel</name>
    <name type="synonym">Muraena anguilla</name>
    <dbReference type="NCBI Taxonomy" id="7936"/>
    <lineage>
        <taxon>Eukaryota</taxon>
        <taxon>Metazoa</taxon>
        <taxon>Chordata</taxon>
        <taxon>Craniata</taxon>
        <taxon>Vertebrata</taxon>
        <taxon>Euteleostomi</taxon>
        <taxon>Actinopterygii</taxon>
        <taxon>Neopterygii</taxon>
        <taxon>Teleostei</taxon>
        <taxon>Anguilliformes</taxon>
        <taxon>Anguillidae</taxon>
        <taxon>Anguilla</taxon>
    </lineage>
</organism>
<reference evidence="1" key="2">
    <citation type="journal article" date="2015" name="Fish Shellfish Immunol.">
        <title>Early steps in the European eel (Anguilla anguilla)-Vibrio vulnificus interaction in the gills: Role of the RtxA13 toxin.</title>
        <authorList>
            <person name="Callol A."/>
            <person name="Pajuelo D."/>
            <person name="Ebbesson L."/>
            <person name="Teles M."/>
            <person name="MacKenzie S."/>
            <person name="Amaro C."/>
        </authorList>
    </citation>
    <scope>NUCLEOTIDE SEQUENCE</scope>
</reference>
<proteinExistence type="predicted"/>
<dbReference type="EMBL" id="GBXM01025144">
    <property type="protein sequence ID" value="JAH83433.1"/>
    <property type="molecule type" value="Transcribed_RNA"/>
</dbReference>
<evidence type="ECO:0000313" key="1">
    <source>
        <dbReference type="EMBL" id="JAH83433.1"/>
    </source>
</evidence>